<reference evidence="6" key="1">
    <citation type="submission" date="2011-06" db="EMBL/GenBank/DDBJ databases">
        <title>The complete genome of chromosome of Runella slithyformis DSM 19594.</title>
        <authorList>
            <consortium name="US DOE Joint Genome Institute (JGI-PGF)"/>
            <person name="Lucas S."/>
            <person name="Han J."/>
            <person name="Lapidus A."/>
            <person name="Bruce D."/>
            <person name="Goodwin L."/>
            <person name="Pitluck S."/>
            <person name="Peters L."/>
            <person name="Kyrpides N."/>
            <person name="Mavromatis K."/>
            <person name="Ivanova N."/>
            <person name="Ovchinnikova G."/>
            <person name="Zhang X."/>
            <person name="Misra M."/>
            <person name="Detter J.C."/>
            <person name="Tapia R."/>
            <person name="Han C."/>
            <person name="Land M."/>
            <person name="Hauser L."/>
            <person name="Markowitz V."/>
            <person name="Cheng J.-F."/>
            <person name="Hugenholtz P."/>
            <person name="Woyke T."/>
            <person name="Wu D."/>
            <person name="Tindall B."/>
            <person name="Faehrich R."/>
            <person name="Brambilla E."/>
            <person name="Klenk H.-P."/>
            <person name="Eisen J.A."/>
        </authorList>
    </citation>
    <scope>NUCLEOTIDE SEQUENCE [LARGE SCALE GENOMIC DNA]</scope>
    <source>
        <strain evidence="6">ATCC 29530 / DSM 19594 / LMG 11500 / NCIMB 11436 / LSU 4</strain>
    </source>
</reference>
<dbReference type="Pfam" id="PF12833">
    <property type="entry name" value="HTH_18"/>
    <property type="match status" value="1"/>
</dbReference>
<dbReference type="SMART" id="SM00342">
    <property type="entry name" value="HTH_ARAC"/>
    <property type="match status" value="1"/>
</dbReference>
<dbReference type="KEGG" id="rsi:Runsl_5432"/>
<keyword evidence="2" id="KW-0238">DNA-binding</keyword>
<accession>A0A7U4E8H5</accession>
<evidence type="ECO:0000256" key="3">
    <source>
        <dbReference type="ARBA" id="ARBA00023163"/>
    </source>
</evidence>
<name>A0A7U4E8H5_RUNSL</name>
<evidence type="ECO:0000256" key="2">
    <source>
        <dbReference type="ARBA" id="ARBA00023125"/>
    </source>
</evidence>
<organism evidence="5 6">
    <name type="scientific">Runella slithyformis (strain ATCC 29530 / DSM 19594 / LMG 11500 / NCIMB 11436 / LSU 4)</name>
    <dbReference type="NCBI Taxonomy" id="761193"/>
    <lineage>
        <taxon>Bacteria</taxon>
        <taxon>Pseudomonadati</taxon>
        <taxon>Bacteroidota</taxon>
        <taxon>Cytophagia</taxon>
        <taxon>Cytophagales</taxon>
        <taxon>Spirosomataceae</taxon>
        <taxon>Runella</taxon>
    </lineage>
</organism>
<sequence length="188" mass="21710">MSTVFHVKNMVCDRCKLVVKDIFEKAGAHVITVELGIVEIDENPNPEQLQSIQKMFSEVGFELIDDKQSRMVEKIKTLLVELIHSDFPHLKGNYSDYLSEKLNREYSGLSTLFSLHEGITIEQYIIRQKIERVKELLLYDELNLSQISDELHYSSVAHLSNQFKKVTGLTPGQYRLSSNKHRQSLDKV</sequence>
<dbReference type="GO" id="GO:0043565">
    <property type="term" value="F:sequence-specific DNA binding"/>
    <property type="evidence" value="ECO:0007669"/>
    <property type="project" value="InterPro"/>
</dbReference>
<evidence type="ECO:0000259" key="4">
    <source>
        <dbReference type="PROSITE" id="PS01124"/>
    </source>
</evidence>
<keyword evidence="3" id="KW-0804">Transcription</keyword>
<dbReference type="GO" id="GO:0003700">
    <property type="term" value="F:DNA-binding transcription factor activity"/>
    <property type="evidence" value="ECO:0007669"/>
    <property type="project" value="InterPro"/>
</dbReference>
<dbReference type="InterPro" id="IPR009057">
    <property type="entry name" value="Homeodomain-like_sf"/>
</dbReference>
<dbReference type="Gene3D" id="1.10.10.60">
    <property type="entry name" value="Homeodomain-like"/>
    <property type="match status" value="1"/>
</dbReference>
<dbReference type="AlphaFoldDB" id="A0A7U4E8H5"/>
<dbReference type="PANTHER" id="PTHR43280:SF2">
    <property type="entry name" value="HTH-TYPE TRANSCRIPTIONAL REGULATOR EXSA"/>
    <property type="match status" value="1"/>
</dbReference>
<feature type="domain" description="HTH araC/xylS-type" evidence="4">
    <location>
        <begin position="77"/>
        <end position="177"/>
    </location>
</feature>
<dbReference type="InterPro" id="IPR018060">
    <property type="entry name" value="HTH_AraC"/>
</dbReference>
<dbReference type="EMBL" id="CP002859">
    <property type="protein sequence ID" value="AEI51723.1"/>
    <property type="molecule type" value="Genomic_DNA"/>
</dbReference>
<dbReference type="Proteomes" id="UP000000493">
    <property type="component" value="Chromosome"/>
</dbReference>
<evidence type="ECO:0000313" key="5">
    <source>
        <dbReference type="EMBL" id="AEI51723.1"/>
    </source>
</evidence>
<keyword evidence="1" id="KW-0805">Transcription regulation</keyword>
<dbReference type="PROSITE" id="PS01124">
    <property type="entry name" value="HTH_ARAC_FAMILY_2"/>
    <property type="match status" value="1"/>
</dbReference>
<evidence type="ECO:0000313" key="6">
    <source>
        <dbReference type="Proteomes" id="UP000000493"/>
    </source>
</evidence>
<dbReference type="SUPFAM" id="SSF46689">
    <property type="entry name" value="Homeodomain-like"/>
    <property type="match status" value="1"/>
</dbReference>
<proteinExistence type="predicted"/>
<evidence type="ECO:0000256" key="1">
    <source>
        <dbReference type="ARBA" id="ARBA00023015"/>
    </source>
</evidence>
<gene>
    <name evidence="5" type="ordered locus">Runsl_5432</name>
</gene>
<keyword evidence="6" id="KW-1185">Reference proteome</keyword>
<reference evidence="5 6" key="2">
    <citation type="journal article" date="2012" name="Stand. Genomic Sci.">
        <title>Complete genome sequence of the aquatic bacterium Runella slithyformis type strain (LSU 4(T)).</title>
        <authorList>
            <person name="Copeland A."/>
            <person name="Zhang X."/>
            <person name="Misra M."/>
            <person name="Lapidus A."/>
            <person name="Nolan M."/>
            <person name="Lucas S."/>
            <person name="Deshpande S."/>
            <person name="Cheng J.F."/>
            <person name="Tapia R."/>
            <person name="Goodwin L.A."/>
            <person name="Pitluck S."/>
            <person name="Liolios K."/>
            <person name="Pagani I."/>
            <person name="Ivanova N."/>
            <person name="Mikhailova N."/>
            <person name="Pati A."/>
            <person name="Chen A."/>
            <person name="Palaniappan K."/>
            <person name="Land M."/>
            <person name="Hauser L."/>
            <person name="Pan C."/>
            <person name="Jeffries C.D."/>
            <person name="Detter J.C."/>
            <person name="Brambilla E.M."/>
            <person name="Rohde M."/>
            <person name="Djao O.D."/>
            <person name="Goker M."/>
            <person name="Sikorski J."/>
            <person name="Tindall B.J."/>
            <person name="Woyke T."/>
            <person name="Bristow J."/>
            <person name="Eisen J.A."/>
            <person name="Markowitz V."/>
            <person name="Hugenholtz P."/>
            <person name="Kyrpides N.C."/>
            <person name="Klenk H.P."/>
            <person name="Mavromatis K."/>
        </authorList>
    </citation>
    <scope>NUCLEOTIDE SEQUENCE [LARGE SCALE GENOMIC DNA]</scope>
    <source>
        <strain evidence="6">ATCC 29530 / DSM 19594 / LMG 11500 / NCIMB 11436 / LSU 4</strain>
    </source>
</reference>
<protein>
    <submittedName>
        <fullName evidence="5">Transcriptional regulator, AraC family</fullName>
    </submittedName>
</protein>
<dbReference type="PANTHER" id="PTHR43280">
    <property type="entry name" value="ARAC-FAMILY TRANSCRIPTIONAL REGULATOR"/>
    <property type="match status" value="1"/>
</dbReference>
<dbReference type="RefSeq" id="WP_013930991.1">
    <property type="nucleotide sequence ID" value="NC_015703.1"/>
</dbReference>